<feature type="domain" description="PGF-CTERM archaeal protein-sorting signal" evidence="2">
    <location>
        <begin position="248"/>
        <end position="269"/>
    </location>
</feature>
<evidence type="ECO:0000256" key="1">
    <source>
        <dbReference type="ARBA" id="ARBA00022729"/>
    </source>
</evidence>
<name>A0A7G9YRF3_9EURY</name>
<dbReference type="EMBL" id="MT630864">
    <property type="protein sequence ID" value="QNO43779.1"/>
    <property type="molecule type" value="Genomic_DNA"/>
</dbReference>
<protein>
    <recommendedName>
        <fullName evidence="2">PGF-CTERM archaeal protein-sorting signal domain-containing protein</fullName>
    </recommendedName>
</protein>
<dbReference type="AlphaFoldDB" id="A0A7G9YRF3"/>
<dbReference type="EMBL" id="MT631442">
    <property type="protein sequence ID" value="QNO50587.1"/>
    <property type="molecule type" value="Genomic_DNA"/>
</dbReference>
<evidence type="ECO:0000259" key="2">
    <source>
        <dbReference type="Pfam" id="PF18204"/>
    </source>
</evidence>
<accession>A0A7G9YRF3</accession>
<dbReference type="Pfam" id="PF18204">
    <property type="entry name" value="PGF-CTERM"/>
    <property type="match status" value="1"/>
</dbReference>
<organism evidence="4">
    <name type="scientific">Candidatus Methanogaster sp. ANME-2c ERB4</name>
    <dbReference type="NCBI Taxonomy" id="2759911"/>
    <lineage>
        <taxon>Archaea</taxon>
        <taxon>Methanobacteriati</taxon>
        <taxon>Methanobacteriota</taxon>
        <taxon>Stenosarchaea group</taxon>
        <taxon>Methanomicrobia</taxon>
        <taxon>Methanosarcinales</taxon>
        <taxon>ANME-2 cluster</taxon>
        <taxon>Candidatus Methanogasteraceae</taxon>
        <taxon>Candidatus Methanogaster</taxon>
    </lineage>
</organism>
<sequence length="273" mass="30165">MPSLNDCRLFRLRPAGCTQRTLLLFLLLLLLCTTSHAAGQTESVHVVRYAEDGSVLNETTVTYQWMEANLPVHGDGTTHYYHQGPVFEGDKWDENETTNFKDKGAVKGTNVRDLCDLVGGASPGDEVMIHAVDGYHVEFCYENIYEPPQRQGPIVLCWYDSETGYPPDYFAGLRLVFFADDAVFGNWDMHECLPLKSQHFFGDLKPSTGGLSVRWVDEIGIYAGGYTGEQGGPAKSMPTQTPESNQAPGFGTVSATIGLLSVAFILRWRGLGR</sequence>
<gene>
    <name evidence="3" type="ORF">BPLLOOKG_00005</name>
    <name evidence="4" type="ORF">EGELPFMD_00007</name>
</gene>
<dbReference type="InterPro" id="IPR026371">
    <property type="entry name" value="PGF_CTERM"/>
</dbReference>
<keyword evidence="1" id="KW-0732">Signal</keyword>
<evidence type="ECO:0000313" key="3">
    <source>
        <dbReference type="EMBL" id="QNO43779.1"/>
    </source>
</evidence>
<proteinExistence type="predicted"/>
<reference evidence="4" key="1">
    <citation type="submission" date="2020-06" db="EMBL/GenBank/DDBJ databases">
        <title>Unique genomic features of the anaerobic methanotrophic archaea.</title>
        <authorList>
            <person name="Chadwick G.L."/>
            <person name="Skennerton C.T."/>
            <person name="Laso-Perez R."/>
            <person name="Leu A.O."/>
            <person name="Speth D.R."/>
            <person name="Yu H."/>
            <person name="Morgan-Lang C."/>
            <person name="Hatzenpichler R."/>
            <person name="Goudeau D."/>
            <person name="Malmstrom R."/>
            <person name="Brazelton W.J."/>
            <person name="Woyke T."/>
            <person name="Hallam S.J."/>
            <person name="Tyson G.W."/>
            <person name="Wegener G."/>
            <person name="Boetius A."/>
            <person name="Orphan V."/>
        </authorList>
    </citation>
    <scope>NUCLEOTIDE SEQUENCE</scope>
</reference>
<evidence type="ECO:0000313" key="4">
    <source>
        <dbReference type="EMBL" id="QNO50587.1"/>
    </source>
</evidence>